<dbReference type="SUPFAM" id="SSF50630">
    <property type="entry name" value="Acid proteases"/>
    <property type="match status" value="1"/>
</dbReference>
<sequence>MASQKWLFFLHILLHLSLLNYSIPLDSKSAGFTQKLTRRDSNDFSEFSTFNNYFPNTIRPRITRTASIFKAEATIGAPPIPKSFIFDPGSDLTWTKCTPCINCFKQDFPLFDPKKSKTYLKLPSNHSSVKYFEKSKNRSFIFRILYGSGKSASGTVSMESFGFPSRNRKF</sequence>
<evidence type="ECO:0000313" key="6">
    <source>
        <dbReference type="EMBL" id="CAA0809463.1"/>
    </source>
</evidence>
<evidence type="ECO:0000313" key="7">
    <source>
        <dbReference type="Proteomes" id="UP001153555"/>
    </source>
</evidence>
<keyword evidence="4" id="KW-0732">Signal</keyword>
<reference evidence="6" key="1">
    <citation type="submission" date="2019-12" db="EMBL/GenBank/DDBJ databases">
        <authorList>
            <person name="Scholes J."/>
        </authorList>
    </citation>
    <scope>NUCLEOTIDE SEQUENCE</scope>
</reference>
<evidence type="ECO:0000256" key="2">
    <source>
        <dbReference type="ARBA" id="ARBA00022670"/>
    </source>
</evidence>
<organism evidence="6 7">
    <name type="scientific">Striga hermonthica</name>
    <name type="common">Purple witchweed</name>
    <name type="synonym">Buchnera hermonthica</name>
    <dbReference type="NCBI Taxonomy" id="68872"/>
    <lineage>
        <taxon>Eukaryota</taxon>
        <taxon>Viridiplantae</taxon>
        <taxon>Streptophyta</taxon>
        <taxon>Embryophyta</taxon>
        <taxon>Tracheophyta</taxon>
        <taxon>Spermatophyta</taxon>
        <taxon>Magnoliopsida</taxon>
        <taxon>eudicotyledons</taxon>
        <taxon>Gunneridae</taxon>
        <taxon>Pentapetalae</taxon>
        <taxon>asterids</taxon>
        <taxon>lamiids</taxon>
        <taxon>Lamiales</taxon>
        <taxon>Orobanchaceae</taxon>
        <taxon>Buchnereae</taxon>
        <taxon>Striga</taxon>
    </lineage>
</organism>
<evidence type="ECO:0000256" key="3">
    <source>
        <dbReference type="ARBA" id="ARBA00022801"/>
    </source>
</evidence>
<evidence type="ECO:0000256" key="4">
    <source>
        <dbReference type="SAM" id="SignalP"/>
    </source>
</evidence>
<dbReference type="PANTHER" id="PTHR47967:SF123">
    <property type="entry name" value="ASPARTIC PROTEINASE NEPENTHESIN-1-LIKE"/>
    <property type="match status" value="1"/>
</dbReference>
<proteinExistence type="inferred from homology"/>
<dbReference type="InterPro" id="IPR021109">
    <property type="entry name" value="Peptidase_aspartic_dom_sf"/>
</dbReference>
<dbReference type="Gene3D" id="2.40.70.10">
    <property type="entry name" value="Acid Proteases"/>
    <property type="match status" value="1"/>
</dbReference>
<feature type="chain" id="PRO_5040155032" evidence="4">
    <location>
        <begin position="23"/>
        <end position="170"/>
    </location>
</feature>
<dbReference type="InterPro" id="IPR032861">
    <property type="entry name" value="TAXi_N"/>
</dbReference>
<keyword evidence="3" id="KW-0378">Hydrolase</keyword>
<dbReference type="GO" id="GO:0008233">
    <property type="term" value="F:peptidase activity"/>
    <property type="evidence" value="ECO:0007669"/>
    <property type="project" value="UniProtKB-KW"/>
</dbReference>
<dbReference type="EMBL" id="CACSLK010003813">
    <property type="protein sequence ID" value="CAA0809463.1"/>
    <property type="molecule type" value="Genomic_DNA"/>
</dbReference>
<gene>
    <name evidence="6" type="ORF">SHERM_11472</name>
</gene>
<feature type="signal peptide" evidence="4">
    <location>
        <begin position="1"/>
        <end position="22"/>
    </location>
</feature>
<dbReference type="GO" id="GO:0005576">
    <property type="term" value="C:extracellular region"/>
    <property type="evidence" value="ECO:0007669"/>
    <property type="project" value="TreeGrafter"/>
</dbReference>
<dbReference type="InterPro" id="IPR051708">
    <property type="entry name" value="Plant_Aspart_Prot_A1"/>
</dbReference>
<dbReference type="Pfam" id="PF14543">
    <property type="entry name" value="TAXi_N"/>
    <property type="match status" value="1"/>
</dbReference>
<protein>
    <submittedName>
        <fullName evidence="6">Eukaryotic aspartyl protease family protein</fullName>
    </submittedName>
</protein>
<dbReference type="PANTHER" id="PTHR47967">
    <property type="entry name" value="OS07G0603500 PROTEIN-RELATED"/>
    <property type="match status" value="1"/>
</dbReference>
<dbReference type="GO" id="GO:0006508">
    <property type="term" value="P:proteolysis"/>
    <property type="evidence" value="ECO:0007669"/>
    <property type="project" value="UniProtKB-KW"/>
</dbReference>
<keyword evidence="2 6" id="KW-0645">Protease</keyword>
<accession>A0A9N7MGD3</accession>
<name>A0A9N7MGD3_STRHE</name>
<feature type="domain" description="Peptidase A1" evidence="5">
    <location>
        <begin position="69"/>
        <end position="170"/>
    </location>
</feature>
<keyword evidence="7" id="KW-1185">Reference proteome</keyword>
<comment type="similarity">
    <text evidence="1">Belongs to the peptidase A1 family.</text>
</comment>
<comment type="caution">
    <text evidence="6">The sequence shown here is derived from an EMBL/GenBank/DDBJ whole genome shotgun (WGS) entry which is preliminary data.</text>
</comment>
<dbReference type="InterPro" id="IPR033121">
    <property type="entry name" value="PEPTIDASE_A1"/>
</dbReference>
<evidence type="ECO:0000259" key="5">
    <source>
        <dbReference type="PROSITE" id="PS51767"/>
    </source>
</evidence>
<evidence type="ECO:0000256" key="1">
    <source>
        <dbReference type="ARBA" id="ARBA00007447"/>
    </source>
</evidence>
<dbReference type="AlphaFoldDB" id="A0A9N7MGD3"/>
<dbReference type="OrthoDB" id="1072226at2759"/>
<dbReference type="PROSITE" id="PS51767">
    <property type="entry name" value="PEPTIDASE_A1"/>
    <property type="match status" value="1"/>
</dbReference>
<dbReference type="Proteomes" id="UP001153555">
    <property type="component" value="Unassembled WGS sequence"/>
</dbReference>